<dbReference type="RefSeq" id="WP_133678072.1">
    <property type="nucleotide sequence ID" value="NZ_SNZP01000001.1"/>
</dbReference>
<dbReference type="GO" id="GO:0005829">
    <property type="term" value="C:cytosol"/>
    <property type="evidence" value="ECO:0007669"/>
    <property type="project" value="TreeGrafter"/>
</dbReference>
<dbReference type="NCBIfam" id="TIGR01179">
    <property type="entry name" value="galE"/>
    <property type="match status" value="1"/>
</dbReference>
<dbReference type="PANTHER" id="PTHR43725">
    <property type="entry name" value="UDP-GLUCOSE 4-EPIMERASE"/>
    <property type="match status" value="1"/>
</dbReference>
<dbReference type="Pfam" id="PF01370">
    <property type="entry name" value="Epimerase"/>
    <property type="match status" value="1"/>
</dbReference>
<proteinExistence type="inferred from homology"/>
<evidence type="ECO:0000313" key="13">
    <source>
        <dbReference type="Proteomes" id="UP000295611"/>
    </source>
</evidence>
<evidence type="ECO:0000256" key="5">
    <source>
        <dbReference type="ARBA" id="ARBA00013189"/>
    </source>
</evidence>
<gene>
    <name evidence="12" type="ORF">DFP86_101132</name>
</gene>
<dbReference type="InterPro" id="IPR036291">
    <property type="entry name" value="NAD(P)-bd_dom_sf"/>
</dbReference>
<comment type="caution">
    <text evidence="12">The sequence shown here is derived from an EMBL/GenBank/DDBJ whole genome shotgun (WGS) entry which is preliminary data.</text>
</comment>
<evidence type="ECO:0000256" key="3">
    <source>
        <dbReference type="ARBA" id="ARBA00004947"/>
    </source>
</evidence>
<evidence type="ECO:0000256" key="9">
    <source>
        <dbReference type="ARBA" id="ARBA00023235"/>
    </source>
</evidence>
<organism evidence="12 13">
    <name type="scientific">Paludibacterium purpuratum</name>
    <dbReference type="NCBI Taxonomy" id="1144873"/>
    <lineage>
        <taxon>Bacteria</taxon>
        <taxon>Pseudomonadati</taxon>
        <taxon>Pseudomonadota</taxon>
        <taxon>Betaproteobacteria</taxon>
        <taxon>Neisseriales</taxon>
        <taxon>Chromobacteriaceae</taxon>
        <taxon>Paludibacterium</taxon>
    </lineage>
</organism>
<dbReference type="EC" id="5.1.3.2" evidence="5 10"/>
<evidence type="ECO:0000256" key="10">
    <source>
        <dbReference type="RuleBase" id="RU366046"/>
    </source>
</evidence>
<dbReference type="NCBIfam" id="NF007956">
    <property type="entry name" value="PRK10675.1"/>
    <property type="match status" value="1"/>
</dbReference>
<dbReference type="GO" id="GO:0006012">
    <property type="term" value="P:galactose metabolic process"/>
    <property type="evidence" value="ECO:0007669"/>
    <property type="project" value="UniProtKB-UniPathway"/>
</dbReference>
<comment type="cofactor">
    <cofactor evidence="2 10">
        <name>NAD(+)</name>
        <dbReference type="ChEBI" id="CHEBI:57540"/>
    </cofactor>
</comment>
<evidence type="ECO:0000313" key="12">
    <source>
        <dbReference type="EMBL" id="TDR82743.1"/>
    </source>
</evidence>
<dbReference type="AlphaFoldDB" id="A0A4R7BDD7"/>
<dbReference type="InterPro" id="IPR001509">
    <property type="entry name" value="Epimerase_deHydtase"/>
</dbReference>
<comment type="catalytic activity">
    <reaction evidence="1 10">
        <text>UDP-alpha-D-glucose = UDP-alpha-D-galactose</text>
        <dbReference type="Rhea" id="RHEA:22168"/>
        <dbReference type="ChEBI" id="CHEBI:58885"/>
        <dbReference type="ChEBI" id="CHEBI:66914"/>
        <dbReference type="EC" id="5.1.3.2"/>
    </reaction>
</comment>
<keyword evidence="7 10" id="KW-0520">NAD</keyword>
<evidence type="ECO:0000256" key="6">
    <source>
        <dbReference type="ARBA" id="ARBA00018569"/>
    </source>
</evidence>
<feature type="domain" description="NAD-dependent epimerase/dehydratase" evidence="11">
    <location>
        <begin position="4"/>
        <end position="262"/>
    </location>
</feature>
<dbReference type="OrthoDB" id="9803010at2"/>
<evidence type="ECO:0000256" key="7">
    <source>
        <dbReference type="ARBA" id="ARBA00023027"/>
    </source>
</evidence>
<name>A0A4R7BDD7_9NEIS</name>
<evidence type="ECO:0000256" key="4">
    <source>
        <dbReference type="ARBA" id="ARBA00007637"/>
    </source>
</evidence>
<comment type="subunit">
    <text evidence="10">Homodimer.</text>
</comment>
<keyword evidence="13" id="KW-1185">Reference proteome</keyword>
<dbReference type="Gene3D" id="3.40.50.720">
    <property type="entry name" value="NAD(P)-binding Rossmann-like Domain"/>
    <property type="match status" value="1"/>
</dbReference>
<dbReference type="Gene3D" id="3.90.25.10">
    <property type="entry name" value="UDP-galactose 4-epimerase, domain 1"/>
    <property type="match status" value="1"/>
</dbReference>
<sequence>MSTILVTGGAGYIGSHTLLELIAAGHDPVVVDNFSNSKPEALKRVEQLAGKAVRHHEVDLLEREALQPLFRQYRFDAVIHFAALKAVGESVAQPLTYYHNNLTGTLNLLSCMQLAGVRNIVFSSSATVYRDNAGMPITEDCPLGPTNPYGQTKWMTEVFLRDLALSEAGWRVALLRYFNPVGAHVSGRIGEDPNGIPNNLLPFVSQVAVGKLPEVKVFGSDYPTPDGTGVRDYIHVVDLARAHVKALALMNGEPAVHTLNLGTGCGYSVLEIIAAFERASGRRIPYRIVERRSGDIASCHADPSSAERLLGWKAEHTLDDMCRDAWRWQQQNPNGYV</sequence>
<dbReference type="InterPro" id="IPR005886">
    <property type="entry name" value="UDP_G4E"/>
</dbReference>
<keyword evidence="10" id="KW-0119">Carbohydrate metabolism</keyword>
<dbReference type="EMBL" id="SNZP01000001">
    <property type="protein sequence ID" value="TDR82743.1"/>
    <property type="molecule type" value="Genomic_DNA"/>
</dbReference>
<accession>A0A4R7BDD7</accession>
<protein>
    <recommendedName>
        <fullName evidence="6 10">UDP-glucose 4-epimerase</fullName>
        <ecNumber evidence="5 10">5.1.3.2</ecNumber>
    </recommendedName>
</protein>
<dbReference type="SUPFAM" id="SSF51735">
    <property type="entry name" value="NAD(P)-binding Rossmann-fold domains"/>
    <property type="match status" value="1"/>
</dbReference>
<dbReference type="PANTHER" id="PTHR43725:SF47">
    <property type="entry name" value="UDP-GLUCOSE 4-EPIMERASE"/>
    <property type="match status" value="1"/>
</dbReference>
<evidence type="ECO:0000256" key="2">
    <source>
        <dbReference type="ARBA" id="ARBA00001911"/>
    </source>
</evidence>
<dbReference type="UniPathway" id="UPA00214"/>
<evidence type="ECO:0000256" key="1">
    <source>
        <dbReference type="ARBA" id="ARBA00000083"/>
    </source>
</evidence>
<comment type="similarity">
    <text evidence="4 10">Belongs to the NAD(P)-dependent epimerase/dehydratase family.</text>
</comment>
<evidence type="ECO:0000256" key="8">
    <source>
        <dbReference type="ARBA" id="ARBA00023144"/>
    </source>
</evidence>
<dbReference type="CDD" id="cd05247">
    <property type="entry name" value="UDP_G4E_1_SDR_e"/>
    <property type="match status" value="1"/>
</dbReference>
<dbReference type="Proteomes" id="UP000295611">
    <property type="component" value="Unassembled WGS sequence"/>
</dbReference>
<evidence type="ECO:0000259" key="11">
    <source>
        <dbReference type="Pfam" id="PF01370"/>
    </source>
</evidence>
<dbReference type="GO" id="GO:0003978">
    <property type="term" value="F:UDP-glucose 4-epimerase activity"/>
    <property type="evidence" value="ECO:0007669"/>
    <property type="project" value="UniProtKB-UniRule"/>
</dbReference>
<keyword evidence="9 10" id="KW-0413">Isomerase</keyword>
<reference evidence="12 13" key="1">
    <citation type="submission" date="2019-03" db="EMBL/GenBank/DDBJ databases">
        <title>Genomic Encyclopedia of Type Strains, Phase III (KMG-III): the genomes of soil and plant-associated and newly described type strains.</title>
        <authorList>
            <person name="Whitman W."/>
        </authorList>
    </citation>
    <scope>NUCLEOTIDE SEQUENCE [LARGE SCALE GENOMIC DNA]</scope>
    <source>
        <strain evidence="12 13">CECT 8976</strain>
    </source>
</reference>
<keyword evidence="8" id="KW-0299">Galactose metabolism</keyword>
<comment type="pathway">
    <text evidence="3 10">Carbohydrate metabolism; galactose metabolism.</text>
</comment>